<protein>
    <submittedName>
        <fullName evidence="1">Uncharacterized protein</fullName>
    </submittedName>
</protein>
<comment type="caution">
    <text evidence="1">The sequence shown here is derived from an EMBL/GenBank/DDBJ whole genome shotgun (WGS) entry which is preliminary data.</text>
</comment>
<organism evidence="1 2">
    <name type="scientific">Methylocucumis oryzae</name>
    <dbReference type="NCBI Taxonomy" id="1632867"/>
    <lineage>
        <taxon>Bacteria</taxon>
        <taxon>Pseudomonadati</taxon>
        <taxon>Pseudomonadota</taxon>
        <taxon>Gammaproteobacteria</taxon>
        <taxon>Methylococcales</taxon>
        <taxon>Methylococcaceae</taxon>
        <taxon>Methylocucumis</taxon>
    </lineage>
</organism>
<name>A0A0F3II77_9GAMM</name>
<dbReference type="AlphaFoldDB" id="A0A0F3II77"/>
<dbReference type="RefSeq" id="WP_045779290.1">
    <property type="nucleotide sequence ID" value="NZ_LAJX01000110.1"/>
</dbReference>
<reference evidence="2" key="1">
    <citation type="submission" date="2015-03" db="EMBL/GenBank/DDBJ databases">
        <title>Draft genome sequence of a novel methanotroph (Sn10-6) isolated from flooded ricefield rhizosphere in India.</title>
        <authorList>
            <person name="Pandit P.S."/>
            <person name="Pore S.D."/>
            <person name="Arora P."/>
            <person name="Kapse N.G."/>
            <person name="Dhakephalkar P.K."/>
            <person name="Rahalkar M.C."/>
        </authorList>
    </citation>
    <scope>NUCLEOTIDE SEQUENCE [LARGE SCALE GENOMIC DNA]</scope>
    <source>
        <strain evidence="2">Sn10-6</strain>
    </source>
</reference>
<accession>A0A0F3II77</accession>
<dbReference type="EMBL" id="LAJX01000110">
    <property type="protein sequence ID" value="KJV06451.1"/>
    <property type="molecule type" value="Genomic_DNA"/>
</dbReference>
<evidence type="ECO:0000313" key="2">
    <source>
        <dbReference type="Proteomes" id="UP000033684"/>
    </source>
</evidence>
<gene>
    <name evidence="1" type="ORF">VZ94_11160</name>
</gene>
<sequence>MWSTFYNDDEGNIIYALTGGVFKGVLHTVGRISTSLVDFATLLIPTEPLTTPTYAWENPQQDTSYNDYKFDECPPDDAVIAKPDLAAVKPKPTVAVPPRPVPSYPVYDNNEVNPKLDTMFKEKMMK</sequence>
<dbReference type="Proteomes" id="UP000033684">
    <property type="component" value="Unassembled WGS sequence"/>
</dbReference>
<dbReference type="OrthoDB" id="8548499at2"/>
<keyword evidence="2" id="KW-1185">Reference proteome</keyword>
<proteinExistence type="predicted"/>
<reference evidence="1 2" key="2">
    <citation type="journal article" date="2016" name="Microb. Ecol.">
        <title>Genome Characteristics of a Novel Type I Methanotroph (Sn10-6) Isolated from a Flooded Indian Rice Field.</title>
        <authorList>
            <person name="Rahalkar M.C."/>
            <person name="Pandit P.S."/>
            <person name="Dhakephalkar P.K."/>
            <person name="Pore S."/>
            <person name="Arora P."/>
            <person name="Kapse N."/>
        </authorList>
    </citation>
    <scope>NUCLEOTIDE SEQUENCE [LARGE SCALE GENOMIC DNA]</scope>
    <source>
        <strain evidence="1 2">Sn10-6</strain>
    </source>
</reference>
<evidence type="ECO:0000313" key="1">
    <source>
        <dbReference type="EMBL" id="KJV06451.1"/>
    </source>
</evidence>